<proteinExistence type="predicted"/>
<comment type="caution">
    <text evidence="2">The sequence shown here is derived from an EMBL/GenBank/DDBJ whole genome shotgun (WGS) entry which is preliminary data.</text>
</comment>
<feature type="domain" description="Pseudouridine synthase RsuA/RluA-like" evidence="1">
    <location>
        <begin position="99"/>
        <end position="246"/>
    </location>
</feature>
<dbReference type="GO" id="GO:0160151">
    <property type="term" value="F:tRNA pseudouridine(32) synthase activity"/>
    <property type="evidence" value="ECO:0007669"/>
    <property type="project" value="UniProtKB-EC"/>
</dbReference>
<dbReference type="PANTHER" id="PTHR21600">
    <property type="entry name" value="MITOCHONDRIAL RNA PSEUDOURIDINE SYNTHASE"/>
    <property type="match status" value="1"/>
</dbReference>
<dbReference type="Pfam" id="PF00849">
    <property type="entry name" value="PseudoU_synth_2"/>
    <property type="match status" value="1"/>
</dbReference>
<dbReference type="RefSeq" id="WP_310338451.1">
    <property type="nucleotide sequence ID" value="NZ_JAVDXO010000001.1"/>
</dbReference>
<organism evidence="2 3">
    <name type="scientific">Rhodoferax saidenbachensis</name>
    <dbReference type="NCBI Taxonomy" id="1484693"/>
    <lineage>
        <taxon>Bacteria</taxon>
        <taxon>Pseudomonadati</taxon>
        <taxon>Pseudomonadota</taxon>
        <taxon>Betaproteobacteria</taxon>
        <taxon>Burkholderiales</taxon>
        <taxon>Comamonadaceae</taxon>
        <taxon>Rhodoferax</taxon>
    </lineage>
</organism>
<sequence length="309" mass="34747">MARPRPNAPPPRNGVGASSVVLPEGPWATVLEFLVQRFPAITHAQWLQRLQDGDVVDDQGLVLAPHSLYAPKRRLYYYRALEAEPPIPFDEVVLWQDAHLLVVDKPHFLPVMPSGKYLQETVLVRLKNRLDLPDLTPIHRIDRDTAGLVLFSINPATRDAYHALFRDRVVAKTYECIAPANPALPWPIHRESRIAVSTHFMQQTEVDGPVNAITDITPLETLGPWARYQLQPLTGQRHQLRVHMAALGLPLLFDGMYPTLTPEDATDYSRPLQLLAQRIAFTDPLSGEERSFASQRTLLPLGNLQVIGL</sequence>
<dbReference type="InterPro" id="IPR020103">
    <property type="entry name" value="PsdUridine_synth_cat_dom_sf"/>
</dbReference>
<dbReference type="EMBL" id="JAVDXO010000001">
    <property type="protein sequence ID" value="MDR7304892.1"/>
    <property type="molecule type" value="Genomic_DNA"/>
</dbReference>
<name>A0ABU1ZH82_9BURK</name>
<dbReference type="PROSITE" id="PS01129">
    <property type="entry name" value="PSI_RLU"/>
    <property type="match status" value="1"/>
</dbReference>
<dbReference type="Gene3D" id="3.30.2350.10">
    <property type="entry name" value="Pseudouridine synthase"/>
    <property type="match status" value="1"/>
</dbReference>
<evidence type="ECO:0000313" key="3">
    <source>
        <dbReference type="Proteomes" id="UP001268089"/>
    </source>
</evidence>
<protein>
    <submittedName>
        <fullName evidence="2">tRNA pseudouridine32 synthase/23S rRNA pseudouridine746 synthase</fullName>
        <ecNumber evidence="2">5.4.99.28</ecNumber>
        <ecNumber evidence="2">5.4.99.29</ecNumber>
    </submittedName>
</protein>
<keyword evidence="2" id="KW-0413">Isomerase</keyword>
<keyword evidence="3" id="KW-1185">Reference proteome</keyword>
<evidence type="ECO:0000259" key="1">
    <source>
        <dbReference type="Pfam" id="PF00849"/>
    </source>
</evidence>
<dbReference type="InterPro" id="IPR006145">
    <property type="entry name" value="PsdUridine_synth_RsuA/RluA"/>
</dbReference>
<dbReference type="PANTHER" id="PTHR21600:SF84">
    <property type="entry name" value="PSEUDOURIDINE SYNTHASE RSUA_RLUA-LIKE DOMAIN-CONTAINING PROTEIN"/>
    <property type="match status" value="1"/>
</dbReference>
<dbReference type="EC" id="5.4.99.29" evidence="2"/>
<dbReference type="SUPFAM" id="SSF55120">
    <property type="entry name" value="Pseudouridine synthase"/>
    <property type="match status" value="1"/>
</dbReference>
<evidence type="ECO:0000313" key="2">
    <source>
        <dbReference type="EMBL" id="MDR7304892.1"/>
    </source>
</evidence>
<reference evidence="2 3" key="1">
    <citation type="submission" date="2023-07" db="EMBL/GenBank/DDBJ databases">
        <title>Sorghum-associated microbial communities from plants grown in Nebraska, USA.</title>
        <authorList>
            <person name="Schachtman D."/>
        </authorList>
    </citation>
    <scope>NUCLEOTIDE SEQUENCE [LARGE SCALE GENOMIC DNA]</scope>
    <source>
        <strain evidence="2 3">BE308</strain>
    </source>
</reference>
<dbReference type="InterPro" id="IPR006224">
    <property type="entry name" value="PsdUridine_synth_RluA-like_CS"/>
</dbReference>
<gene>
    <name evidence="2" type="ORF">J2X15_000158</name>
</gene>
<dbReference type="Proteomes" id="UP001268089">
    <property type="component" value="Unassembled WGS sequence"/>
</dbReference>
<accession>A0ABU1ZH82</accession>
<dbReference type="GO" id="GO:0160142">
    <property type="term" value="F:23S rRNA pseudouridine(746) synthase activity"/>
    <property type="evidence" value="ECO:0007669"/>
    <property type="project" value="UniProtKB-EC"/>
</dbReference>
<dbReference type="EC" id="5.4.99.28" evidence="2"/>
<dbReference type="InterPro" id="IPR050188">
    <property type="entry name" value="RluA_PseudoU_synthase"/>
</dbReference>